<dbReference type="AlphaFoldDB" id="A0A5C7I4S0"/>
<accession>A0A5C7I4S0</accession>
<comment type="caution">
    <text evidence="2">The sequence shown here is derived from an EMBL/GenBank/DDBJ whole genome shotgun (WGS) entry which is preliminary data.</text>
</comment>
<name>A0A5C7I4S0_9ROSI</name>
<dbReference type="PANTHER" id="PTHR47481:SF31">
    <property type="entry name" value="OS01G0873500 PROTEIN"/>
    <property type="match status" value="1"/>
</dbReference>
<gene>
    <name evidence="2" type="ORF">EZV62_010466</name>
</gene>
<dbReference type="PANTHER" id="PTHR47481">
    <property type="match status" value="1"/>
</dbReference>
<feature type="domain" description="Retrovirus-related Pol polyprotein from transposon TNT 1-94-like beta-barrel" evidence="1">
    <location>
        <begin position="145"/>
        <end position="222"/>
    </location>
</feature>
<dbReference type="EMBL" id="VAHF01000004">
    <property type="protein sequence ID" value="TXG63472.1"/>
    <property type="molecule type" value="Genomic_DNA"/>
</dbReference>
<dbReference type="InterPro" id="IPR054722">
    <property type="entry name" value="PolX-like_BBD"/>
</dbReference>
<dbReference type="OrthoDB" id="1937754at2759"/>
<protein>
    <recommendedName>
        <fullName evidence="1">Retrovirus-related Pol polyprotein from transposon TNT 1-94-like beta-barrel domain-containing protein</fullName>
    </recommendedName>
</protein>
<dbReference type="Pfam" id="PF22936">
    <property type="entry name" value="Pol_BBD"/>
    <property type="match status" value="1"/>
</dbReference>
<evidence type="ECO:0000313" key="2">
    <source>
        <dbReference type="EMBL" id="TXG63472.1"/>
    </source>
</evidence>
<evidence type="ECO:0000313" key="3">
    <source>
        <dbReference type="Proteomes" id="UP000323000"/>
    </source>
</evidence>
<reference evidence="3" key="1">
    <citation type="journal article" date="2019" name="Gigascience">
        <title>De novo genome assembly of the endangered Acer yangbiense, a plant species with extremely small populations endemic to Yunnan Province, China.</title>
        <authorList>
            <person name="Yang J."/>
            <person name="Wariss H.M."/>
            <person name="Tao L."/>
            <person name="Zhang R."/>
            <person name="Yun Q."/>
            <person name="Hollingsworth P."/>
            <person name="Dao Z."/>
            <person name="Luo G."/>
            <person name="Guo H."/>
            <person name="Ma Y."/>
            <person name="Sun W."/>
        </authorList>
    </citation>
    <scope>NUCLEOTIDE SEQUENCE [LARGE SCALE GENOMIC DNA]</scope>
    <source>
        <strain evidence="3">cv. Malutang</strain>
    </source>
</reference>
<proteinExistence type="predicted"/>
<evidence type="ECO:0000259" key="1">
    <source>
        <dbReference type="Pfam" id="PF22936"/>
    </source>
</evidence>
<keyword evidence="3" id="KW-1185">Reference proteome</keyword>
<sequence length="311" mass="34161">MVQSQKKGTMPIRKYLASMKSYVDLLAMMGHPVNEDEQLMGITEGLGPEYEAMTVQITSRVEPFIVSEATALLLAHEKRIESYAINIDGSTSFANLAFHGQQKDLEDKILKNQAGNNQMSAMFAAPNNQMSAMFAAPDGQLEGVWFPDLVATNHVINELGNLNIGAEYNGGNKLFMGNGIGLTIFHIGHSTFSNASRSFILRNLLHVPNITKNLISVSQFANDNNVFFELHPHACFVKDHASRETLLRGSHKGDLYQFNLSKSLVVSSKPTRQVTVKSINIAASSSSLSQVPRVESFSLNINVMTDVSLDL</sequence>
<dbReference type="Proteomes" id="UP000323000">
    <property type="component" value="Chromosome 4"/>
</dbReference>
<organism evidence="2 3">
    <name type="scientific">Acer yangbiense</name>
    <dbReference type="NCBI Taxonomy" id="1000413"/>
    <lineage>
        <taxon>Eukaryota</taxon>
        <taxon>Viridiplantae</taxon>
        <taxon>Streptophyta</taxon>
        <taxon>Embryophyta</taxon>
        <taxon>Tracheophyta</taxon>
        <taxon>Spermatophyta</taxon>
        <taxon>Magnoliopsida</taxon>
        <taxon>eudicotyledons</taxon>
        <taxon>Gunneridae</taxon>
        <taxon>Pentapetalae</taxon>
        <taxon>rosids</taxon>
        <taxon>malvids</taxon>
        <taxon>Sapindales</taxon>
        <taxon>Sapindaceae</taxon>
        <taxon>Hippocastanoideae</taxon>
        <taxon>Acereae</taxon>
        <taxon>Acer</taxon>
    </lineage>
</organism>